<reference evidence="2" key="1">
    <citation type="journal article" date="2019" name="Microbiol. Resour. Announc.">
        <title>Complete Genome Sequence of Rubrobacter xylanophilus Strain AA3-22, Isolated from Arima Onsen in Japan.</title>
        <authorList>
            <person name="Tomariguchi N."/>
            <person name="Miyazaki K."/>
        </authorList>
    </citation>
    <scope>NUCLEOTIDE SEQUENCE [LARGE SCALE GENOMIC DNA]</scope>
    <source>
        <strain evidence="2">AA3-22</strain>
    </source>
</reference>
<evidence type="ECO:0000256" key="1">
    <source>
        <dbReference type="SAM" id="MobiDB-lite"/>
    </source>
</evidence>
<accession>A0A510HE17</accession>
<dbReference type="EMBL" id="AP019791">
    <property type="protein sequence ID" value="BBL78164.1"/>
    <property type="molecule type" value="Genomic_DNA"/>
</dbReference>
<proteinExistence type="predicted"/>
<feature type="compositionally biased region" description="Gly residues" evidence="1">
    <location>
        <begin position="70"/>
        <end position="79"/>
    </location>
</feature>
<dbReference type="Proteomes" id="UP000318065">
    <property type="component" value="Chromosome"/>
</dbReference>
<feature type="region of interest" description="Disordered" evidence="1">
    <location>
        <begin position="49"/>
        <end position="112"/>
    </location>
</feature>
<evidence type="ECO:0000313" key="2">
    <source>
        <dbReference type="EMBL" id="BBL78164.1"/>
    </source>
</evidence>
<sequence>MSTIPIFDGHNDTLLRFHGENRRESFFEHGERGHIDLPRVSHHLQAASGARCELEEHPGERAGPPTGTGRIQGPGGALLEGGWFSTPASFPAPGTKQAKNPPPKQPARARGR</sequence>
<keyword evidence="3" id="KW-1185">Reference proteome</keyword>
<name>A0A510HE17_9ACTN</name>
<gene>
    <name evidence="2" type="ORF">RxyAA322_00180</name>
</gene>
<dbReference type="AlphaFoldDB" id="A0A510HE17"/>
<evidence type="ECO:0000313" key="3">
    <source>
        <dbReference type="Proteomes" id="UP000318065"/>
    </source>
</evidence>
<organism evidence="2 3">
    <name type="scientific">Rubrobacter xylanophilus</name>
    <dbReference type="NCBI Taxonomy" id="49319"/>
    <lineage>
        <taxon>Bacteria</taxon>
        <taxon>Bacillati</taxon>
        <taxon>Actinomycetota</taxon>
        <taxon>Rubrobacteria</taxon>
        <taxon>Rubrobacterales</taxon>
        <taxon>Rubrobacteraceae</taxon>
        <taxon>Rubrobacter</taxon>
    </lineage>
</organism>
<protein>
    <submittedName>
        <fullName evidence="2">Uncharacterized protein</fullName>
    </submittedName>
</protein>